<dbReference type="PANTHER" id="PTHR45527">
    <property type="entry name" value="NONRIBOSOMAL PEPTIDE SYNTHETASE"/>
    <property type="match status" value="1"/>
</dbReference>
<dbReference type="FunFam" id="2.30.38.10:FF:000001">
    <property type="entry name" value="Non-ribosomal peptide synthetase PvdI"/>
    <property type="match status" value="1"/>
</dbReference>
<keyword evidence="5" id="KW-1185">Reference proteome</keyword>
<dbReference type="Gene3D" id="2.30.38.10">
    <property type="entry name" value="Luciferase, Domain 3"/>
    <property type="match status" value="1"/>
</dbReference>
<name>A0A9P6M7R9_9FUNG</name>
<dbReference type="InterPro" id="IPR045851">
    <property type="entry name" value="AMP-bd_C_sf"/>
</dbReference>
<keyword evidence="2" id="KW-0597">Phosphoprotein</keyword>
<dbReference type="Proteomes" id="UP000749646">
    <property type="component" value="Unassembled WGS sequence"/>
</dbReference>
<dbReference type="Pfam" id="PF00501">
    <property type="entry name" value="AMP-binding"/>
    <property type="match status" value="1"/>
</dbReference>
<dbReference type="InterPro" id="IPR000873">
    <property type="entry name" value="AMP-dep_synth/lig_dom"/>
</dbReference>
<organism evidence="4 5">
    <name type="scientific">Modicella reniformis</name>
    <dbReference type="NCBI Taxonomy" id="1440133"/>
    <lineage>
        <taxon>Eukaryota</taxon>
        <taxon>Fungi</taxon>
        <taxon>Fungi incertae sedis</taxon>
        <taxon>Mucoromycota</taxon>
        <taxon>Mortierellomycotina</taxon>
        <taxon>Mortierellomycetes</taxon>
        <taxon>Mortierellales</taxon>
        <taxon>Mortierellaceae</taxon>
        <taxon>Modicella</taxon>
    </lineage>
</organism>
<dbReference type="NCBIfam" id="TIGR01733">
    <property type="entry name" value="AA-adenyl-dom"/>
    <property type="match status" value="1"/>
</dbReference>
<dbReference type="Gene3D" id="3.30.300.30">
    <property type="match status" value="1"/>
</dbReference>
<dbReference type="InterPro" id="IPR020459">
    <property type="entry name" value="AMP-binding"/>
</dbReference>
<evidence type="ECO:0000313" key="4">
    <source>
        <dbReference type="EMBL" id="KAF9969883.1"/>
    </source>
</evidence>
<sequence>MIVGVLAILKAGGAYVPLDPAYSSERLRDILADAAPNIVVADECGRKALGERSLSSVCVVDPNTVDVDLSKSNKGQLGTSVSNPKVPGSTSYNLAYIIYTSGSTGKPKGVMVEHEGVVNLIMTRPDVYGISTSSRVMQFFSFAFDGCALDIFMSLCLGGSLHLLTDDIRSNPIQLWNYLQRQSITQAILPPTILQACKDLQPLGASLTLIVAGEALPLSLLRELQNLVPNGRIVNDYGPTEATVSSIAWKCPQNYDGDVVPIGRPIANKRIYILDIHGQPVPLGAEGELYIGGVGVARGYLNRPELTARAFLQDPFADDQDARMYKTGDQARYLPDGNIVFLGRNDHQVKIRGFRIELGEIEACLADHTLVDKAVVITIGNGNDKRLVAYVVAKHDDQL</sequence>
<dbReference type="PANTHER" id="PTHR45527:SF1">
    <property type="entry name" value="FATTY ACID SYNTHASE"/>
    <property type="match status" value="1"/>
</dbReference>
<dbReference type="Gene3D" id="3.40.50.980">
    <property type="match status" value="2"/>
</dbReference>
<reference evidence="4" key="1">
    <citation type="journal article" date="2020" name="Fungal Divers.">
        <title>Resolving the Mortierellaceae phylogeny through synthesis of multi-gene phylogenetics and phylogenomics.</title>
        <authorList>
            <person name="Vandepol N."/>
            <person name="Liber J."/>
            <person name="Desiro A."/>
            <person name="Na H."/>
            <person name="Kennedy M."/>
            <person name="Barry K."/>
            <person name="Grigoriev I.V."/>
            <person name="Miller A.N."/>
            <person name="O'Donnell K."/>
            <person name="Stajich J.E."/>
            <person name="Bonito G."/>
        </authorList>
    </citation>
    <scope>NUCLEOTIDE SEQUENCE</scope>
    <source>
        <strain evidence="4">MES-2147</strain>
    </source>
</reference>
<proteinExistence type="predicted"/>
<comment type="caution">
    <text evidence="4">The sequence shown here is derived from an EMBL/GenBank/DDBJ whole genome shotgun (WGS) entry which is preliminary data.</text>
</comment>
<dbReference type="InterPro" id="IPR020845">
    <property type="entry name" value="AMP-binding_CS"/>
</dbReference>
<evidence type="ECO:0000256" key="2">
    <source>
        <dbReference type="ARBA" id="ARBA00022553"/>
    </source>
</evidence>
<keyword evidence="1" id="KW-0596">Phosphopantetheine</keyword>
<feature type="domain" description="AMP-dependent synthetase/ligase" evidence="3">
    <location>
        <begin position="1"/>
        <end position="301"/>
    </location>
</feature>
<dbReference type="EMBL" id="JAAAHW010005105">
    <property type="protein sequence ID" value="KAF9969883.1"/>
    <property type="molecule type" value="Genomic_DNA"/>
</dbReference>
<dbReference type="CDD" id="cd05930">
    <property type="entry name" value="A_NRPS"/>
    <property type="match status" value="1"/>
</dbReference>
<evidence type="ECO:0000256" key="1">
    <source>
        <dbReference type="ARBA" id="ARBA00022450"/>
    </source>
</evidence>
<dbReference type="PROSITE" id="PS00455">
    <property type="entry name" value="AMP_BINDING"/>
    <property type="match status" value="1"/>
</dbReference>
<dbReference type="GO" id="GO:0044550">
    <property type="term" value="P:secondary metabolite biosynthetic process"/>
    <property type="evidence" value="ECO:0007669"/>
    <property type="project" value="TreeGrafter"/>
</dbReference>
<gene>
    <name evidence="4" type="ORF">BGZ65_011550</name>
</gene>
<evidence type="ECO:0000313" key="5">
    <source>
        <dbReference type="Proteomes" id="UP000749646"/>
    </source>
</evidence>
<dbReference type="OrthoDB" id="329835at2759"/>
<accession>A0A9P6M7R9</accession>
<dbReference type="AlphaFoldDB" id="A0A9P6M7R9"/>
<evidence type="ECO:0000259" key="3">
    <source>
        <dbReference type="Pfam" id="PF00501"/>
    </source>
</evidence>
<protein>
    <recommendedName>
        <fullName evidence="3">AMP-dependent synthetase/ligase domain-containing protein</fullName>
    </recommendedName>
</protein>
<dbReference type="InterPro" id="IPR010071">
    <property type="entry name" value="AA_adenyl_dom"/>
</dbReference>
<dbReference type="GO" id="GO:0031177">
    <property type="term" value="F:phosphopantetheine binding"/>
    <property type="evidence" value="ECO:0007669"/>
    <property type="project" value="TreeGrafter"/>
</dbReference>
<dbReference type="GO" id="GO:0043041">
    <property type="term" value="P:amino acid activation for nonribosomal peptide biosynthetic process"/>
    <property type="evidence" value="ECO:0007669"/>
    <property type="project" value="TreeGrafter"/>
</dbReference>
<dbReference type="PRINTS" id="PR00154">
    <property type="entry name" value="AMPBINDING"/>
</dbReference>
<dbReference type="SUPFAM" id="SSF56801">
    <property type="entry name" value="Acetyl-CoA synthetase-like"/>
    <property type="match status" value="1"/>
</dbReference>
<feature type="non-terminal residue" evidence="4">
    <location>
        <position position="399"/>
    </location>
</feature>
<dbReference type="GO" id="GO:0005737">
    <property type="term" value="C:cytoplasm"/>
    <property type="evidence" value="ECO:0007669"/>
    <property type="project" value="TreeGrafter"/>
</dbReference>